<evidence type="ECO:0000313" key="2">
    <source>
        <dbReference type="Proteomes" id="UP000798488"/>
    </source>
</evidence>
<dbReference type="AlphaFoldDB" id="A0A9D2WSB6"/>
<dbReference type="Proteomes" id="UP000798488">
    <property type="component" value="Unassembled WGS sequence"/>
</dbReference>
<dbReference type="RefSeq" id="WP_161820612.1">
    <property type="nucleotide sequence ID" value="NZ_LSRS01000001.1"/>
</dbReference>
<keyword evidence="2" id="KW-1185">Reference proteome</keyword>
<reference evidence="1" key="1">
    <citation type="submission" date="2016-02" db="EMBL/GenBank/DDBJ databases">
        <title>Draft Genome Sequence of Sporotomaculum syntrophicum Strain FB, a Syntrophic Benzoate Degrader.</title>
        <authorList>
            <person name="Nobu M.K."/>
            <person name="Narihiro T."/>
            <person name="Qiu Y.-L."/>
            <person name="Ohashi A."/>
            <person name="Liu W.-T."/>
            <person name="Yuji S."/>
        </authorList>
    </citation>
    <scope>NUCLEOTIDE SEQUENCE</scope>
    <source>
        <strain evidence="1">FB</strain>
    </source>
</reference>
<evidence type="ECO:0000313" key="1">
    <source>
        <dbReference type="EMBL" id="KAF1086453.1"/>
    </source>
</evidence>
<sequence length="229" mass="26697">MKDSIDLDSAFNNVINAIEHLYDSVNQYDDALHHHIKELAANKKRNEIWLILSRADRVEKFKEQIIELKSLWQEVISNKVEKAPSIKRREDGKKEITMRTTCEINQGAVRIATERNESGTPYSNIIPLELFKEISLTAIKLIHQNGYVKTSNVVDLLTNEIVERSDYKKSPRVPVYLTFKILLKNNILRLDENNSHKYLLGSKPNPIRWIENLGRNFPSRRQEPNSNHR</sequence>
<organism evidence="1 2">
    <name type="scientific">Sporotomaculum syntrophicum</name>
    <dbReference type="NCBI Taxonomy" id="182264"/>
    <lineage>
        <taxon>Bacteria</taxon>
        <taxon>Bacillati</taxon>
        <taxon>Bacillota</taxon>
        <taxon>Clostridia</taxon>
        <taxon>Eubacteriales</taxon>
        <taxon>Desulfallaceae</taxon>
        <taxon>Sporotomaculum</taxon>
    </lineage>
</organism>
<gene>
    <name evidence="1" type="ORF">SPSYN_00171</name>
</gene>
<accession>A0A9D2WSB6</accession>
<proteinExistence type="predicted"/>
<name>A0A9D2WSB6_9FIRM</name>
<comment type="caution">
    <text evidence="1">The sequence shown here is derived from an EMBL/GenBank/DDBJ whole genome shotgun (WGS) entry which is preliminary data.</text>
</comment>
<protein>
    <submittedName>
        <fullName evidence="1">Uncharacterized protein</fullName>
    </submittedName>
</protein>
<dbReference type="OrthoDB" id="2581149at2"/>
<dbReference type="EMBL" id="LSRS01000001">
    <property type="protein sequence ID" value="KAF1086453.1"/>
    <property type="molecule type" value="Genomic_DNA"/>
</dbReference>